<name>A0ABQ2FA66_9MICO</name>
<organism evidence="5 6">
    <name type="scientific">Ornithinimicrobium pekingense</name>
    <dbReference type="NCBI Taxonomy" id="384677"/>
    <lineage>
        <taxon>Bacteria</taxon>
        <taxon>Bacillati</taxon>
        <taxon>Actinomycetota</taxon>
        <taxon>Actinomycetes</taxon>
        <taxon>Micrococcales</taxon>
        <taxon>Ornithinimicrobiaceae</taxon>
        <taxon>Ornithinimicrobium</taxon>
    </lineage>
</organism>
<comment type="caution">
    <text evidence="5">The sequence shown here is derived from an EMBL/GenBank/DDBJ whole genome shotgun (WGS) entry which is preliminary data.</text>
</comment>
<feature type="compositionally biased region" description="Low complexity" evidence="3">
    <location>
        <begin position="1"/>
        <end position="19"/>
    </location>
</feature>
<dbReference type="PROSITE" id="PS50977">
    <property type="entry name" value="HTH_TETR_2"/>
    <property type="match status" value="1"/>
</dbReference>
<dbReference type="Gene3D" id="1.10.10.60">
    <property type="entry name" value="Homeodomain-like"/>
    <property type="match status" value="1"/>
</dbReference>
<evidence type="ECO:0000313" key="5">
    <source>
        <dbReference type="EMBL" id="GGK65884.1"/>
    </source>
</evidence>
<evidence type="ECO:0000256" key="3">
    <source>
        <dbReference type="SAM" id="MobiDB-lite"/>
    </source>
</evidence>
<reference evidence="6" key="1">
    <citation type="journal article" date="2019" name="Int. J. Syst. Evol. Microbiol.">
        <title>The Global Catalogue of Microorganisms (GCM) 10K type strain sequencing project: providing services to taxonomists for standard genome sequencing and annotation.</title>
        <authorList>
            <consortium name="The Broad Institute Genomics Platform"/>
            <consortium name="The Broad Institute Genome Sequencing Center for Infectious Disease"/>
            <person name="Wu L."/>
            <person name="Ma J."/>
        </authorList>
    </citation>
    <scope>NUCLEOTIDE SEQUENCE [LARGE SCALE GENOMIC DNA]</scope>
    <source>
        <strain evidence="6">CGMCC 1.5362</strain>
    </source>
</reference>
<dbReference type="PRINTS" id="PR00455">
    <property type="entry name" value="HTHTETR"/>
</dbReference>
<evidence type="ECO:0000259" key="4">
    <source>
        <dbReference type="PROSITE" id="PS50977"/>
    </source>
</evidence>
<dbReference type="InterPro" id="IPR050624">
    <property type="entry name" value="HTH-type_Tx_Regulator"/>
</dbReference>
<dbReference type="InterPro" id="IPR009057">
    <property type="entry name" value="Homeodomain-like_sf"/>
</dbReference>
<dbReference type="PROSITE" id="PS01081">
    <property type="entry name" value="HTH_TETR_1"/>
    <property type="match status" value="1"/>
</dbReference>
<dbReference type="Gene3D" id="1.10.357.10">
    <property type="entry name" value="Tetracycline Repressor, domain 2"/>
    <property type="match status" value="1"/>
</dbReference>
<dbReference type="InterPro" id="IPR036271">
    <property type="entry name" value="Tet_transcr_reg_TetR-rel_C_sf"/>
</dbReference>
<gene>
    <name evidence="5" type="ORF">GCM10011509_12730</name>
</gene>
<feature type="domain" description="HTH tetR-type" evidence="4">
    <location>
        <begin position="22"/>
        <end position="82"/>
    </location>
</feature>
<dbReference type="Pfam" id="PF00440">
    <property type="entry name" value="TetR_N"/>
    <property type="match status" value="1"/>
</dbReference>
<evidence type="ECO:0000256" key="1">
    <source>
        <dbReference type="ARBA" id="ARBA00023125"/>
    </source>
</evidence>
<dbReference type="InterPro" id="IPR001647">
    <property type="entry name" value="HTH_TetR"/>
</dbReference>
<feature type="region of interest" description="Disordered" evidence="3">
    <location>
        <begin position="1"/>
        <end position="20"/>
    </location>
</feature>
<keyword evidence="1 2" id="KW-0238">DNA-binding</keyword>
<evidence type="ECO:0000313" key="6">
    <source>
        <dbReference type="Proteomes" id="UP000662111"/>
    </source>
</evidence>
<sequence length="223" mass="24711">MSAPVATPQPGGRPAPRTARGARTRARLLQAAEDVFADVGYPDASIVKITEQAGVGLGTFYVYFEGKKEIFDEVVRDLNHRVRAAMTAATADARTRIEAERAGFSAFFRFTADHPALYRIVRQAEFVSPEVMREHYTSILQGYEHGLTRAREAGQIAHLDPTVASWVLMGAGELIGMRWVLWEEQRTTYPDGVPPAVFEALMDIITQLLGADAEDRTTRSDTR</sequence>
<dbReference type="EMBL" id="BMLB01000002">
    <property type="protein sequence ID" value="GGK65884.1"/>
    <property type="molecule type" value="Genomic_DNA"/>
</dbReference>
<evidence type="ECO:0000256" key="2">
    <source>
        <dbReference type="PROSITE-ProRule" id="PRU00335"/>
    </source>
</evidence>
<dbReference type="Proteomes" id="UP000662111">
    <property type="component" value="Unassembled WGS sequence"/>
</dbReference>
<dbReference type="InterPro" id="IPR023772">
    <property type="entry name" value="DNA-bd_HTH_TetR-type_CS"/>
</dbReference>
<dbReference type="SUPFAM" id="SSF46689">
    <property type="entry name" value="Homeodomain-like"/>
    <property type="match status" value="1"/>
</dbReference>
<keyword evidence="6" id="KW-1185">Reference proteome</keyword>
<feature type="DNA-binding region" description="H-T-H motif" evidence="2">
    <location>
        <begin position="45"/>
        <end position="64"/>
    </location>
</feature>
<proteinExistence type="predicted"/>
<dbReference type="PANTHER" id="PTHR43479">
    <property type="entry name" value="ACREF/ENVCD OPERON REPRESSOR-RELATED"/>
    <property type="match status" value="1"/>
</dbReference>
<accession>A0ABQ2FA66</accession>
<dbReference type="RefSeq" id="WP_022920243.1">
    <property type="nucleotide sequence ID" value="NZ_BMLB01000002.1"/>
</dbReference>
<protein>
    <submittedName>
        <fullName evidence="5">TetR family transcriptional regulator</fullName>
    </submittedName>
</protein>
<dbReference type="PANTHER" id="PTHR43479:SF11">
    <property type="entry name" value="ACREF_ENVCD OPERON REPRESSOR-RELATED"/>
    <property type="match status" value="1"/>
</dbReference>
<dbReference type="SUPFAM" id="SSF48498">
    <property type="entry name" value="Tetracyclin repressor-like, C-terminal domain"/>
    <property type="match status" value="1"/>
</dbReference>